<evidence type="ECO:0000256" key="4">
    <source>
        <dbReference type="SAM" id="MobiDB-lite"/>
    </source>
</evidence>
<dbReference type="Gene3D" id="2.60.40.690">
    <property type="entry name" value="Alpha-macroglobulin, receptor-binding domain"/>
    <property type="match status" value="1"/>
</dbReference>
<accession>A0A9D2YQR2</accession>
<dbReference type="Gene3D" id="2.40.50.120">
    <property type="match status" value="1"/>
</dbReference>
<keyword evidence="3" id="KW-1015">Disulfide bond</keyword>
<keyword evidence="2" id="KW-0964">Secreted</keyword>
<dbReference type="EMBL" id="JAAVVJ010000004">
    <property type="protein sequence ID" value="KAF7225271.1"/>
    <property type="molecule type" value="Genomic_DNA"/>
</dbReference>
<dbReference type="InterPro" id="IPR009048">
    <property type="entry name" value="A-macroglobulin_rcpt-bd"/>
</dbReference>
<dbReference type="Proteomes" id="UP000822369">
    <property type="component" value="Chromosome 4"/>
</dbReference>
<organism evidence="6 7">
    <name type="scientific">Nothobranchius furzeri</name>
    <name type="common">Turquoise killifish</name>
    <dbReference type="NCBI Taxonomy" id="105023"/>
    <lineage>
        <taxon>Eukaryota</taxon>
        <taxon>Metazoa</taxon>
        <taxon>Chordata</taxon>
        <taxon>Craniata</taxon>
        <taxon>Vertebrata</taxon>
        <taxon>Euteleostomi</taxon>
        <taxon>Actinopterygii</taxon>
        <taxon>Neopterygii</taxon>
        <taxon>Teleostei</taxon>
        <taxon>Neoteleostei</taxon>
        <taxon>Acanthomorphata</taxon>
        <taxon>Ovalentaria</taxon>
        <taxon>Atherinomorphae</taxon>
        <taxon>Cyprinodontiformes</taxon>
        <taxon>Nothobranchiidae</taxon>
        <taxon>Nothobranchius</taxon>
    </lineage>
</organism>
<evidence type="ECO:0000313" key="6">
    <source>
        <dbReference type="EMBL" id="KAF7225271.1"/>
    </source>
</evidence>
<dbReference type="SMART" id="SM01361">
    <property type="entry name" value="A2M_recep"/>
    <property type="match status" value="1"/>
</dbReference>
<dbReference type="SUPFAM" id="SSF50242">
    <property type="entry name" value="TIMP-like"/>
    <property type="match status" value="1"/>
</dbReference>
<dbReference type="InterPro" id="IPR001134">
    <property type="entry name" value="Netrin_domain"/>
</dbReference>
<protein>
    <submittedName>
        <fullName evidence="6">Complement C3 alpha chain-like</fullName>
    </submittedName>
</protein>
<comment type="caution">
    <text evidence="6">The sequence shown here is derived from an EMBL/GenBank/DDBJ whole genome shotgun (WGS) entry which is preliminary data.</text>
</comment>
<dbReference type="InterPro" id="IPR018933">
    <property type="entry name" value="Netrin_module_non-TIMP"/>
</dbReference>
<name>A0A9D2YQR2_NOTFU</name>
<gene>
    <name evidence="6" type="ORF">G4P62_017714</name>
</gene>
<dbReference type="Pfam" id="PF01759">
    <property type="entry name" value="NTR"/>
    <property type="match status" value="1"/>
</dbReference>
<dbReference type="PROSITE" id="PS50189">
    <property type="entry name" value="NTR"/>
    <property type="match status" value="1"/>
</dbReference>
<feature type="region of interest" description="Disordered" evidence="4">
    <location>
        <begin position="61"/>
        <end position="95"/>
    </location>
</feature>
<feature type="domain" description="NTR" evidence="5">
    <location>
        <begin position="201"/>
        <end position="266"/>
    </location>
</feature>
<evidence type="ECO:0000256" key="1">
    <source>
        <dbReference type="ARBA" id="ARBA00004613"/>
    </source>
</evidence>
<proteinExistence type="predicted"/>
<sequence length="266" mass="30119">MAQFELRAFVEAPSREALEGCRKADMLQIAAHFNLELPTPILKRDLKTLIMDYLTDQGLLQSSSPVASSPDRADPDLDPNLTDGGESSMDGNTGELSKGHARMIARYQENYNASERSLLIIYLDKVSHTKPEEITFRVHQMLKVDVLQPAVVSVYKFNTHQYVDQDSDQNRCVKFYHPERRAGKLLRLCRNETCTCAEENCSRRKLGNVNNDERTAKVCETQLSSKIEYVYKVKVQEVEDSLSTDVYTVKVLNVIKEGGSVKLPSR</sequence>
<evidence type="ECO:0000256" key="2">
    <source>
        <dbReference type="ARBA" id="ARBA00022525"/>
    </source>
</evidence>
<comment type="subcellular location">
    <subcellularLocation>
        <location evidence="1">Secreted</location>
    </subcellularLocation>
</comment>
<evidence type="ECO:0000256" key="3">
    <source>
        <dbReference type="ARBA" id="ARBA00023157"/>
    </source>
</evidence>
<dbReference type="SUPFAM" id="SSF49410">
    <property type="entry name" value="Alpha-macroglobulin receptor domain"/>
    <property type="match status" value="1"/>
</dbReference>
<reference evidence="6" key="1">
    <citation type="submission" date="2020-03" db="EMBL/GenBank/DDBJ databases">
        <title>Intra-Species Differences in Population Size shape Life History and Genome Evolution.</title>
        <authorList>
            <person name="Willemsen D."/>
            <person name="Cui R."/>
            <person name="Valenzano D.R."/>
        </authorList>
    </citation>
    <scope>NUCLEOTIDE SEQUENCE</scope>
    <source>
        <strain evidence="6">GRZ</strain>
        <tissue evidence="6">Whole</tissue>
    </source>
</reference>
<dbReference type="Pfam" id="PF07677">
    <property type="entry name" value="A2M_recep"/>
    <property type="match status" value="1"/>
</dbReference>
<dbReference type="AlphaFoldDB" id="A0A9D2YQR2"/>
<dbReference type="InterPro" id="IPR036595">
    <property type="entry name" value="A-macroglobulin_rcpt-bd_sf"/>
</dbReference>
<dbReference type="GO" id="GO:0005576">
    <property type="term" value="C:extracellular region"/>
    <property type="evidence" value="ECO:0007669"/>
    <property type="project" value="UniProtKB-SubCell"/>
</dbReference>
<evidence type="ECO:0000313" key="7">
    <source>
        <dbReference type="Proteomes" id="UP000822369"/>
    </source>
</evidence>
<evidence type="ECO:0000259" key="5">
    <source>
        <dbReference type="PROSITE" id="PS50189"/>
    </source>
</evidence>
<dbReference type="InterPro" id="IPR008993">
    <property type="entry name" value="TIMP-like_OB-fold"/>
</dbReference>